<feature type="transmembrane region" description="Helical" evidence="8">
    <location>
        <begin position="97"/>
        <end position="116"/>
    </location>
</feature>
<keyword evidence="7 8" id="KW-0472">Membrane</keyword>
<keyword evidence="4 10" id="KW-0808">Transferase</keyword>
<dbReference type="InterPro" id="IPR038731">
    <property type="entry name" value="RgtA/B/C-like"/>
</dbReference>
<reference evidence="10" key="2">
    <citation type="submission" date="2023-04" db="EMBL/GenBank/DDBJ databases">
        <title>Paracnuella aquatica gen. nov., sp. nov., a member of the family Chitinophagaceae isolated from a hot spring.</title>
        <authorList>
            <person name="Wang C."/>
        </authorList>
    </citation>
    <scope>NUCLEOTIDE SEQUENCE</scope>
    <source>
        <strain evidence="10">LB-8</strain>
    </source>
</reference>
<protein>
    <submittedName>
        <fullName evidence="10">Glycosyltransferase family 39 protein</fullName>
        <ecNumber evidence="10">2.4.-.-</ecNumber>
    </submittedName>
</protein>
<dbReference type="PANTHER" id="PTHR33908:SF11">
    <property type="entry name" value="MEMBRANE PROTEIN"/>
    <property type="match status" value="1"/>
</dbReference>
<evidence type="ECO:0000313" key="10">
    <source>
        <dbReference type="EMBL" id="MCU7548734.1"/>
    </source>
</evidence>
<dbReference type="GO" id="GO:0005886">
    <property type="term" value="C:plasma membrane"/>
    <property type="evidence" value="ECO:0007669"/>
    <property type="project" value="UniProtKB-SubCell"/>
</dbReference>
<sequence>MNKKDWLIIASLAALKLVLPFLLQHPVYELHRDEYLYFEQGRHLDFGFLENPPLIGFMASISSLLGGSFFWIKFWPVLIGAMTIIVTAGVARELGGKLFACIIAALGIMFTAYMRIHFLFQPNALEIFSWTLAGYFLLRYINTHQNKYIYLLSMALVLGWWSKYSVLFFIIAILISLLLSPYNKLFLKKHFWLASLLGIVLILPNVIWQYMHNWPLLHHMEELRATQLQYINKSDFIKDQFLLLFPVVFVWLGGLVWLLFQHKYRIIAIIYLFTVLLIMLGSGKAYYTLGAYPMLLAAGGVWLQRISMERIWLRWFAVALILFLSIPFIPVLLPMQPPQKMAVSNKKFKLDQLGLLKWEDLQNHPLQQDFADMIGWRELAGKAETFFHSLPDTARRNTIVYCRNYGQAGALKYYASDPDFKRKVICDNGTFLLWIPDHLQFKHLLFIGHNMPGNKDAVFQHFQRVTIIDSVSNHLSRQYGDKVIFFQNASDSARQLANTGIKEVKAEFGQ</sequence>
<keyword evidence="11" id="KW-1185">Reference proteome</keyword>
<evidence type="ECO:0000256" key="1">
    <source>
        <dbReference type="ARBA" id="ARBA00004651"/>
    </source>
</evidence>
<comment type="subcellular location">
    <subcellularLocation>
        <location evidence="1">Cell membrane</location>
        <topology evidence="1">Multi-pass membrane protein</topology>
    </subcellularLocation>
</comment>
<name>A0A9X2XT73_9BACT</name>
<keyword evidence="5 8" id="KW-0812">Transmembrane</keyword>
<feature type="transmembrane region" description="Helical" evidence="8">
    <location>
        <begin position="312"/>
        <end position="333"/>
    </location>
</feature>
<dbReference type="EC" id="2.4.-.-" evidence="10"/>
<dbReference type="InterPro" id="IPR050297">
    <property type="entry name" value="LipidA_mod_glycosyltrf_83"/>
</dbReference>
<feature type="transmembrane region" description="Helical" evidence="8">
    <location>
        <begin position="191"/>
        <end position="211"/>
    </location>
</feature>
<evidence type="ECO:0000256" key="3">
    <source>
        <dbReference type="ARBA" id="ARBA00022676"/>
    </source>
</evidence>
<dbReference type="GO" id="GO:0009103">
    <property type="term" value="P:lipopolysaccharide biosynthetic process"/>
    <property type="evidence" value="ECO:0007669"/>
    <property type="project" value="UniProtKB-ARBA"/>
</dbReference>
<dbReference type="GO" id="GO:0016763">
    <property type="term" value="F:pentosyltransferase activity"/>
    <property type="evidence" value="ECO:0007669"/>
    <property type="project" value="TreeGrafter"/>
</dbReference>
<evidence type="ECO:0000259" key="9">
    <source>
        <dbReference type="Pfam" id="PF13231"/>
    </source>
</evidence>
<evidence type="ECO:0000256" key="4">
    <source>
        <dbReference type="ARBA" id="ARBA00022679"/>
    </source>
</evidence>
<evidence type="ECO:0000256" key="6">
    <source>
        <dbReference type="ARBA" id="ARBA00022989"/>
    </source>
</evidence>
<comment type="caution">
    <text evidence="10">The sequence shown here is derived from an EMBL/GenBank/DDBJ whole genome shotgun (WGS) entry which is preliminary data.</text>
</comment>
<gene>
    <name evidence="10" type="ORF">OCK74_06375</name>
</gene>
<dbReference type="RefSeq" id="WP_279296177.1">
    <property type="nucleotide sequence ID" value="NZ_JAOTIF010000002.1"/>
</dbReference>
<dbReference type="Pfam" id="PF13231">
    <property type="entry name" value="PMT_2"/>
    <property type="match status" value="1"/>
</dbReference>
<feature type="domain" description="Glycosyltransferase RgtA/B/C/D-like" evidence="9">
    <location>
        <begin position="51"/>
        <end position="208"/>
    </location>
</feature>
<keyword evidence="2" id="KW-1003">Cell membrane</keyword>
<accession>A0A9X2XT73</accession>
<evidence type="ECO:0000256" key="8">
    <source>
        <dbReference type="SAM" id="Phobius"/>
    </source>
</evidence>
<reference evidence="10" key="1">
    <citation type="submission" date="2022-09" db="EMBL/GenBank/DDBJ databases">
        <authorList>
            <person name="Yuan C."/>
            <person name="Ke Z."/>
        </authorList>
    </citation>
    <scope>NUCLEOTIDE SEQUENCE</scope>
    <source>
        <strain evidence="10">LB-8</strain>
    </source>
</reference>
<dbReference type="EMBL" id="JAOTIF010000002">
    <property type="protein sequence ID" value="MCU7548734.1"/>
    <property type="molecule type" value="Genomic_DNA"/>
</dbReference>
<keyword evidence="3 10" id="KW-0328">Glycosyltransferase</keyword>
<feature type="transmembrane region" description="Helical" evidence="8">
    <location>
        <begin position="161"/>
        <end position="179"/>
    </location>
</feature>
<dbReference type="AlphaFoldDB" id="A0A9X2XT73"/>
<organism evidence="10 11">
    <name type="scientific">Paraflavisolibacter caeni</name>
    <dbReference type="NCBI Taxonomy" id="2982496"/>
    <lineage>
        <taxon>Bacteria</taxon>
        <taxon>Pseudomonadati</taxon>
        <taxon>Bacteroidota</taxon>
        <taxon>Chitinophagia</taxon>
        <taxon>Chitinophagales</taxon>
        <taxon>Chitinophagaceae</taxon>
        <taxon>Paraflavisolibacter</taxon>
    </lineage>
</organism>
<feature type="transmembrane region" description="Helical" evidence="8">
    <location>
        <begin position="241"/>
        <end position="260"/>
    </location>
</feature>
<evidence type="ECO:0000256" key="2">
    <source>
        <dbReference type="ARBA" id="ARBA00022475"/>
    </source>
</evidence>
<evidence type="ECO:0000313" key="11">
    <source>
        <dbReference type="Proteomes" id="UP001155483"/>
    </source>
</evidence>
<feature type="transmembrane region" description="Helical" evidence="8">
    <location>
        <begin position="74"/>
        <end position="91"/>
    </location>
</feature>
<proteinExistence type="predicted"/>
<keyword evidence="6 8" id="KW-1133">Transmembrane helix</keyword>
<feature type="transmembrane region" description="Helical" evidence="8">
    <location>
        <begin position="267"/>
        <end position="287"/>
    </location>
</feature>
<evidence type="ECO:0000256" key="7">
    <source>
        <dbReference type="ARBA" id="ARBA00023136"/>
    </source>
</evidence>
<dbReference type="PANTHER" id="PTHR33908">
    <property type="entry name" value="MANNOSYLTRANSFERASE YKCB-RELATED"/>
    <property type="match status" value="1"/>
</dbReference>
<evidence type="ECO:0000256" key="5">
    <source>
        <dbReference type="ARBA" id="ARBA00022692"/>
    </source>
</evidence>
<dbReference type="Proteomes" id="UP001155483">
    <property type="component" value="Unassembled WGS sequence"/>
</dbReference>